<protein>
    <submittedName>
        <fullName evidence="1">Uncharacterized protein</fullName>
    </submittedName>
</protein>
<proteinExistence type="predicted"/>
<sequence>MNYEPVSAGNQSNGDASIQTDIHAGQASQEKAVVHEYILLPFISSTPPLSLTIQSSDVNAGDQPGNVNAGNI</sequence>
<dbReference type="AlphaFoldDB" id="A0A699XH92"/>
<evidence type="ECO:0000313" key="1">
    <source>
        <dbReference type="EMBL" id="GFD56241.1"/>
    </source>
</evidence>
<comment type="caution">
    <text evidence="1">The sequence shown here is derived from an EMBL/GenBank/DDBJ whole genome shotgun (WGS) entry which is preliminary data.</text>
</comment>
<reference evidence="1" key="1">
    <citation type="journal article" date="2019" name="Sci. Rep.">
        <title>Draft genome of Tanacetum cinerariifolium, the natural source of mosquito coil.</title>
        <authorList>
            <person name="Yamashiro T."/>
            <person name="Shiraishi A."/>
            <person name="Satake H."/>
            <person name="Nakayama K."/>
        </authorList>
    </citation>
    <scope>NUCLEOTIDE SEQUENCE</scope>
</reference>
<gene>
    <name evidence="1" type="ORF">Tci_928210</name>
</gene>
<organism evidence="1">
    <name type="scientific">Tanacetum cinerariifolium</name>
    <name type="common">Dalmatian daisy</name>
    <name type="synonym">Chrysanthemum cinerariifolium</name>
    <dbReference type="NCBI Taxonomy" id="118510"/>
    <lineage>
        <taxon>Eukaryota</taxon>
        <taxon>Viridiplantae</taxon>
        <taxon>Streptophyta</taxon>
        <taxon>Embryophyta</taxon>
        <taxon>Tracheophyta</taxon>
        <taxon>Spermatophyta</taxon>
        <taxon>Magnoliopsida</taxon>
        <taxon>eudicotyledons</taxon>
        <taxon>Gunneridae</taxon>
        <taxon>Pentapetalae</taxon>
        <taxon>asterids</taxon>
        <taxon>campanulids</taxon>
        <taxon>Asterales</taxon>
        <taxon>Asteraceae</taxon>
        <taxon>Asteroideae</taxon>
        <taxon>Anthemideae</taxon>
        <taxon>Anthemidinae</taxon>
        <taxon>Tanacetum</taxon>
    </lineage>
</organism>
<accession>A0A699XH92</accession>
<dbReference type="EMBL" id="BKCJ011827070">
    <property type="protein sequence ID" value="GFD56241.1"/>
    <property type="molecule type" value="Genomic_DNA"/>
</dbReference>
<name>A0A699XH92_TANCI</name>